<reference evidence="2" key="3">
    <citation type="journal article" date="2017" name="Nature">
        <title>Genome sequence of the progenitor of the wheat D genome Aegilops tauschii.</title>
        <authorList>
            <person name="Luo M.C."/>
            <person name="Gu Y.Q."/>
            <person name="Puiu D."/>
            <person name="Wang H."/>
            <person name="Twardziok S.O."/>
            <person name="Deal K.R."/>
            <person name="Huo N."/>
            <person name="Zhu T."/>
            <person name="Wang L."/>
            <person name="Wang Y."/>
            <person name="McGuire P.E."/>
            <person name="Liu S."/>
            <person name="Long H."/>
            <person name="Ramasamy R.K."/>
            <person name="Rodriguez J.C."/>
            <person name="Van S.L."/>
            <person name="Yuan L."/>
            <person name="Wang Z."/>
            <person name="Xia Z."/>
            <person name="Xiao L."/>
            <person name="Anderson O.D."/>
            <person name="Ouyang S."/>
            <person name="Liang Y."/>
            <person name="Zimin A.V."/>
            <person name="Pertea G."/>
            <person name="Qi P."/>
            <person name="Bennetzen J.L."/>
            <person name="Dai X."/>
            <person name="Dawson M.W."/>
            <person name="Muller H.G."/>
            <person name="Kugler K."/>
            <person name="Rivarola-Duarte L."/>
            <person name="Spannagl M."/>
            <person name="Mayer K.F.X."/>
            <person name="Lu F.H."/>
            <person name="Bevan M.W."/>
            <person name="Leroy P."/>
            <person name="Li P."/>
            <person name="You F.M."/>
            <person name="Sun Q."/>
            <person name="Liu Z."/>
            <person name="Lyons E."/>
            <person name="Wicker T."/>
            <person name="Salzberg S.L."/>
            <person name="Devos K.M."/>
            <person name="Dvorak J."/>
        </authorList>
    </citation>
    <scope>NUCLEOTIDE SEQUENCE [LARGE SCALE GENOMIC DNA]</scope>
    <source>
        <strain evidence="2">cv. AL8/78</strain>
    </source>
</reference>
<reference evidence="2" key="4">
    <citation type="submission" date="2019-03" db="UniProtKB">
        <authorList>
            <consortium name="EnsemblPlants"/>
        </authorList>
    </citation>
    <scope>IDENTIFICATION</scope>
</reference>
<protein>
    <submittedName>
        <fullName evidence="2">Uncharacterized protein</fullName>
    </submittedName>
</protein>
<dbReference type="GO" id="GO:0004185">
    <property type="term" value="F:serine-type carboxypeptidase activity"/>
    <property type="evidence" value="ECO:0007669"/>
    <property type="project" value="InterPro"/>
</dbReference>
<name>A0A453L017_AEGTS</name>
<evidence type="ECO:0000313" key="3">
    <source>
        <dbReference type="Proteomes" id="UP000015105"/>
    </source>
</evidence>
<dbReference type="InterPro" id="IPR029058">
    <property type="entry name" value="AB_hydrolase_fold"/>
</dbReference>
<reference evidence="3" key="2">
    <citation type="journal article" date="2017" name="Nat. Plants">
        <title>The Aegilops tauschii genome reveals multiple impacts of transposons.</title>
        <authorList>
            <person name="Zhao G."/>
            <person name="Zou C."/>
            <person name="Li K."/>
            <person name="Wang K."/>
            <person name="Li T."/>
            <person name="Gao L."/>
            <person name="Zhang X."/>
            <person name="Wang H."/>
            <person name="Yang Z."/>
            <person name="Liu X."/>
            <person name="Jiang W."/>
            <person name="Mao L."/>
            <person name="Kong X."/>
            <person name="Jiao Y."/>
            <person name="Jia J."/>
        </authorList>
    </citation>
    <scope>NUCLEOTIDE SEQUENCE [LARGE SCALE GENOMIC DNA]</scope>
    <source>
        <strain evidence="3">cv. AL8/78</strain>
    </source>
</reference>
<reference evidence="3" key="1">
    <citation type="journal article" date="2014" name="Science">
        <title>Ancient hybridizations among the ancestral genomes of bread wheat.</title>
        <authorList>
            <consortium name="International Wheat Genome Sequencing Consortium,"/>
            <person name="Marcussen T."/>
            <person name="Sandve S.R."/>
            <person name="Heier L."/>
            <person name="Spannagl M."/>
            <person name="Pfeifer M."/>
            <person name="Jakobsen K.S."/>
            <person name="Wulff B.B."/>
            <person name="Steuernagel B."/>
            <person name="Mayer K.F."/>
            <person name="Olsen O.A."/>
        </authorList>
    </citation>
    <scope>NUCLEOTIDE SEQUENCE [LARGE SCALE GENOMIC DNA]</scope>
    <source>
        <strain evidence="3">cv. AL8/78</strain>
    </source>
</reference>
<dbReference type="AlphaFoldDB" id="A0A453L017"/>
<comment type="similarity">
    <text evidence="1">Belongs to the peptidase S10 family.</text>
</comment>
<dbReference type="InterPro" id="IPR001563">
    <property type="entry name" value="Peptidase_S10"/>
</dbReference>
<proteinExistence type="inferred from homology"/>
<dbReference type="Gene3D" id="3.40.50.12670">
    <property type="match status" value="1"/>
</dbReference>
<dbReference type="EnsemblPlants" id="AET5Gv20576800.3">
    <property type="protein sequence ID" value="AET5Gv20576800.3"/>
    <property type="gene ID" value="AET5Gv20576800"/>
</dbReference>
<dbReference type="Pfam" id="PF00450">
    <property type="entry name" value="Peptidase_S10"/>
    <property type="match status" value="1"/>
</dbReference>
<keyword evidence="3" id="KW-1185">Reference proteome</keyword>
<dbReference type="GO" id="GO:0006508">
    <property type="term" value="P:proteolysis"/>
    <property type="evidence" value="ECO:0007669"/>
    <property type="project" value="InterPro"/>
</dbReference>
<dbReference type="SUPFAM" id="SSF53474">
    <property type="entry name" value="alpha/beta-Hydrolases"/>
    <property type="match status" value="1"/>
</dbReference>
<evidence type="ECO:0000256" key="1">
    <source>
        <dbReference type="ARBA" id="ARBA00009431"/>
    </source>
</evidence>
<sequence length="52" mass="5276">QTGGFVQGYTGGLVFATVRAAGHAVPSYQPEAALVLVSSFLNGTLPPRDEGA</sequence>
<reference evidence="2" key="5">
    <citation type="journal article" date="2021" name="G3 (Bethesda)">
        <title>Aegilops tauschii genome assembly Aet v5.0 features greater sequence contiguity and improved annotation.</title>
        <authorList>
            <person name="Wang L."/>
            <person name="Zhu T."/>
            <person name="Rodriguez J.C."/>
            <person name="Deal K.R."/>
            <person name="Dubcovsky J."/>
            <person name="McGuire P.E."/>
            <person name="Lux T."/>
            <person name="Spannagl M."/>
            <person name="Mayer K.F.X."/>
            <person name="Baldrich P."/>
            <person name="Meyers B.C."/>
            <person name="Huo N."/>
            <person name="Gu Y.Q."/>
            <person name="Zhou H."/>
            <person name="Devos K.M."/>
            <person name="Bennetzen J.L."/>
            <person name="Unver T."/>
            <person name="Budak H."/>
            <person name="Gulick P.J."/>
            <person name="Galiba G."/>
            <person name="Kalapos B."/>
            <person name="Nelson D.R."/>
            <person name="Li P."/>
            <person name="You F.M."/>
            <person name="Luo M.C."/>
            <person name="Dvorak J."/>
        </authorList>
    </citation>
    <scope>NUCLEOTIDE SEQUENCE [LARGE SCALE GENOMIC DNA]</scope>
    <source>
        <strain evidence="2">cv. AL8/78</strain>
    </source>
</reference>
<dbReference type="Proteomes" id="UP000015105">
    <property type="component" value="Chromosome 5D"/>
</dbReference>
<accession>A0A453L017</accession>
<evidence type="ECO:0000313" key="2">
    <source>
        <dbReference type="EnsemblPlants" id="AET5Gv20576800.3"/>
    </source>
</evidence>
<dbReference type="Gramene" id="AET5Gv20576800.3">
    <property type="protein sequence ID" value="AET5Gv20576800.3"/>
    <property type="gene ID" value="AET5Gv20576800"/>
</dbReference>
<organism evidence="2 3">
    <name type="scientific">Aegilops tauschii subsp. strangulata</name>
    <name type="common">Goatgrass</name>
    <dbReference type="NCBI Taxonomy" id="200361"/>
    <lineage>
        <taxon>Eukaryota</taxon>
        <taxon>Viridiplantae</taxon>
        <taxon>Streptophyta</taxon>
        <taxon>Embryophyta</taxon>
        <taxon>Tracheophyta</taxon>
        <taxon>Spermatophyta</taxon>
        <taxon>Magnoliopsida</taxon>
        <taxon>Liliopsida</taxon>
        <taxon>Poales</taxon>
        <taxon>Poaceae</taxon>
        <taxon>BOP clade</taxon>
        <taxon>Pooideae</taxon>
        <taxon>Triticodae</taxon>
        <taxon>Triticeae</taxon>
        <taxon>Triticinae</taxon>
        <taxon>Aegilops</taxon>
    </lineage>
</organism>